<organism evidence="4 5">
    <name type="scientific">Streptomyces lavendulocolor</name>
    <dbReference type="NCBI Taxonomy" id="67316"/>
    <lineage>
        <taxon>Bacteria</taxon>
        <taxon>Bacillati</taxon>
        <taxon>Actinomycetota</taxon>
        <taxon>Actinomycetes</taxon>
        <taxon>Kitasatosporales</taxon>
        <taxon>Streptomycetaceae</taxon>
        <taxon>Streptomyces</taxon>
    </lineage>
</organism>
<keyword evidence="2" id="KW-0812">Transmembrane</keyword>
<dbReference type="EMBL" id="JBEXZR010000031">
    <property type="protein sequence ID" value="MEU0711079.1"/>
    <property type="molecule type" value="Genomic_DNA"/>
</dbReference>
<feature type="domain" description="YdbS-like PH" evidence="3">
    <location>
        <begin position="85"/>
        <end position="160"/>
    </location>
</feature>
<dbReference type="InterPro" id="IPR005182">
    <property type="entry name" value="YdbS-like_PH"/>
</dbReference>
<keyword evidence="5" id="KW-1185">Reference proteome</keyword>
<sequence length="203" mass="21714">MSLSDVPGLRPPRHPVHPRARTWWTAQALVTVSGPMLLTALALGLLSVLFFAGALPWLVPLLVVTLVAPALAYVFLMPRRRYAGHAWELGAHAVYAADGWIWRRRRITPLSQVQTVDTVRGPIQRRYGLATLTVTTASTAGEVRIAGLADADAEELARLIGRATHTARTPAAHATPTPHATTTPASAPDAHARVDRPGTEGAA</sequence>
<dbReference type="PANTHER" id="PTHR34473:SF3">
    <property type="entry name" value="TRANSMEMBRANE PROTEIN-RELATED"/>
    <property type="match status" value="1"/>
</dbReference>
<evidence type="ECO:0000313" key="4">
    <source>
        <dbReference type="EMBL" id="MEU0711079.1"/>
    </source>
</evidence>
<feature type="transmembrane region" description="Helical" evidence="2">
    <location>
        <begin position="28"/>
        <end position="51"/>
    </location>
</feature>
<evidence type="ECO:0000256" key="1">
    <source>
        <dbReference type="SAM" id="MobiDB-lite"/>
    </source>
</evidence>
<feature type="compositionally biased region" description="Low complexity" evidence="1">
    <location>
        <begin position="167"/>
        <end position="189"/>
    </location>
</feature>
<gene>
    <name evidence="4" type="ORF">ABZ508_27335</name>
</gene>
<keyword evidence="2" id="KW-1133">Transmembrane helix</keyword>
<proteinExistence type="predicted"/>
<feature type="region of interest" description="Disordered" evidence="1">
    <location>
        <begin position="167"/>
        <end position="203"/>
    </location>
</feature>
<evidence type="ECO:0000256" key="2">
    <source>
        <dbReference type="SAM" id="Phobius"/>
    </source>
</evidence>
<keyword evidence="2" id="KW-0472">Membrane</keyword>
<evidence type="ECO:0000259" key="3">
    <source>
        <dbReference type="Pfam" id="PF03703"/>
    </source>
</evidence>
<protein>
    <submittedName>
        <fullName evidence="4">PH domain-containing protein</fullName>
    </submittedName>
</protein>
<reference evidence="4 5" key="1">
    <citation type="submission" date="2024-06" db="EMBL/GenBank/DDBJ databases">
        <title>The Natural Products Discovery Center: Release of the First 8490 Sequenced Strains for Exploring Actinobacteria Biosynthetic Diversity.</title>
        <authorList>
            <person name="Kalkreuter E."/>
            <person name="Kautsar S.A."/>
            <person name="Yang D."/>
            <person name="Bader C.D."/>
            <person name="Teijaro C.N."/>
            <person name="Fluegel L."/>
            <person name="Davis C.M."/>
            <person name="Simpson J.R."/>
            <person name="Lauterbach L."/>
            <person name="Steele A.D."/>
            <person name="Gui C."/>
            <person name="Meng S."/>
            <person name="Li G."/>
            <person name="Viehrig K."/>
            <person name="Ye F."/>
            <person name="Su P."/>
            <person name="Kiefer A.F."/>
            <person name="Nichols A."/>
            <person name="Cepeda A.J."/>
            <person name="Yan W."/>
            <person name="Fan B."/>
            <person name="Jiang Y."/>
            <person name="Adhikari A."/>
            <person name="Zheng C.-J."/>
            <person name="Schuster L."/>
            <person name="Cowan T.M."/>
            <person name="Smanski M.J."/>
            <person name="Chevrette M.G."/>
            <person name="De Carvalho L.P.S."/>
            <person name="Shen B."/>
        </authorList>
    </citation>
    <scope>NUCLEOTIDE SEQUENCE [LARGE SCALE GENOMIC DNA]</scope>
    <source>
        <strain evidence="4 5">NPDC006337</strain>
    </source>
</reference>
<comment type="caution">
    <text evidence="4">The sequence shown here is derived from an EMBL/GenBank/DDBJ whole genome shotgun (WGS) entry which is preliminary data.</text>
</comment>
<evidence type="ECO:0000313" key="5">
    <source>
        <dbReference type="Proteomes" id="UP001550378"/>
    </source>
</evidence>
<dbReference type="RefSeq" id="WP_359658393.1">
    <property type="nucleotide sequence ID" value="NZ_JBEXZP010000324.1"/>
</dbReference>
<accession>A0ABV2WCJ2</accession>
<dbReference type="Pfam" id="PF03703">
    <property type="entry name" value="bPH_2"/>
    <property type="match status" value="1"/>
</dbReference>
<dbReference type="Proteomes" id="UP001550378">
    <property type="component" value="Unassembled WGS sequence"/>
</dbReference>
<name>A0ABV2WCJ2_9ACTN</name>
<feature type="transmembrane region" description="Helical" evidence="2">
    <location>
        <begin position="57"/>
        <end position="76"/>
    </location>
</feature>
<dbReference type="PANTHER" id="PTHR34473">
    <property type="entry name" value="UPF0699 TRANSMEMBRANE PROTEIN YDBS"/>
    <property type="match status" value="1"/>
</dbReference>
<feature type="compositionally biased region" description="Basic and acidic residues" evidence="1">
    <location>
        <begin position="190"/>
        <end position="203"/>
    </location>
</feature>